<sequence>MVRKGIGYSFTAAFVLIIGYLAYLSIAESIVEVIGSPVNMLLLALAALFLFAAAYKGMSLLSKKMNFIILIVLVVLIIAIQLFLVITMRMDALADSLVVKEQALTMLSDGGKFHDYIYFQTYLNNIFVTIIRYELYHFGSFFGIHNYYLMDNLFIMVLMNITIFSLAYIVKDSLGTKFTNLFLMLVLTCVPLFTYILYFYTDTLALPIVSLIVLSYYCYLKRGNWWILLIIGLLFAIGYQVKPNLIILFPAMVIHIWLVKNYKKNASKSYAYWGSYITFFLHFRCHFIRRMGMKKTVVILCLPHIL</sequence>
<name>A0ABN0RBV8_9LIST</name>
<evidence type="ECO:0000259" key="2">
    <source>
        <dbReference type="Pfam" id="PF13231"/>
    </source>
</evidence>
<keyword evidence="1" id="KW-0472">Membrane</keyword>
<keyword evidence="1" id="KW-1133">Transmembrane helix</keyword>
<evidence type="ECO:0000313" key="3">
    <source>
        <dbReference type="EMBL" id="EUJ25861.1"/>
    </source>
</evidence>
<comment type="caution">
    <text evidence="3">The sequence shown here is derived from an EMBL/GenBank/DDBJ whole genome shotgun (WGS) entry which is preliminary data.</text>
</comment>
<dbReference type="Proteomes" id="UP000019249">
    <property type="component" value="Unassembled WGS sequence"/>
</dbReference>
<feature type="transmembrane region" description="Helical" evidence="1">
    <location>
        <begin position="181"/>
        <end position="198"/>
    </location>
</feature>
<dbReference type="RefSeq" id="WP_051993672.1">
    <property type="nucleotide sequence ID" value="NZ_AODF01000041.1"/>
</dbReference>
<dbReference type="Pfam" id="PF13231">
    <property type="entry name" value="PMT_2"/>
    <property type="match status" value="1"/>
</dbReference>
<feature type="transmembrane region" description="Helical" evidence="1">
    <location>
        <begin position="204"/>
        <end position="220"/>
    </location>
</feature>
<dbReference type="InterPro" id="IPR038731">
    <property type="entry name" value="RgtA/B/C-like"/>
</dbReference>
<proteinExistence type="predicted"/>
<organism evidence="3 4">
    <name type="scientific">Listeria floridensis FSL S10-1187</name>
    <dbReference type="NCBI Taxonomy" id="1265817"/>
    <lineage>
        <taxon>Bacteria</taxon>
        <taxon>Bacillati</taxon>
        <taxon>Bacillota</taxon>
        <taxon>Bacilli</taxon>
        <taxon>Bacillales</taxon>
        <taxon>Listeriaceae</taxon>
        <taxon>Listeria</taxon>
    </lineage>
</organism>
<feature type="transmembrane region" description="Helical" evidence="1">
    <location>
        <begin position="147"/>
        <end position="169"/>
    </location>
</feature>
<feature type="transmembrane region" description="Helical" evidence="1">
    <location>
        <begin position="7"/>
        <end position="26"/>
    </location>
</feature>
<dbReference type="EMBL" id="AODF01000041">
    <property type="protein sequence ID" value="EUJ25861.1"/>
    <property type="molecule type" value="Genomic_DNA"/>
</dbReference>
<evidence type="ECO:0000313" key="4">
    <source>
        <dbReference type="Proteomes" id="UP000019249"/>
    </source>
</evidence>
<feature type="transmembrane region" description="Helical" evidence="1">
    <location>
        <begin position="270"/>
        <end position="287"/>
    </location>
</feature>
<protein>
    <recommendedName>
        <fullName evidence="2">Glycosyltransferase RgtA/B/C/D-like domain-containing protein</fullName>
    </recommendedName>
</protein>
<accession>A0ABN0RBV8</accession>
<feature type="transmembrane region" description="Helical" evidence="1">
    <location>
        <begin position="227"/>
        <end position="258"/>
    </location>
</feature>
<evidence type="ECO:0000256" key="1">
    <source>
        <dbReference type="SAM" id="Phobius"/>
    </source>
</evidence>
<keyword evidence="4" id="KW-1185">Reference proteome</keyword>
<feature type="transmembrane region" description="Helical" evidence="1">
    <location>
        <begin position="38"/>
        <end position="55"/>
    </location>
</feature>
<keyword evidence="1" id="KW-0812">Transmembrane</keyword>
<feature type="domain" description="Glycosyltransferase RgtA/B/C/D-like" evidence="2">
    <location>
        <begin position="153"/>
        <end position="280"/>
    </location>
</feature>
<reference evidence="3 4" key="1">
    <citation type="journal article" date="2014" name="Int. J. Syst. Evol. Microbiol.">
        <title>Listeria floridensis sp. nov., Listeria aquatica sp. nov., Listeria cornellensis sp. nov., Listeria riparia sp. nov. and Listeria grandensis sp. nov., from agricultural and natural environments.</title>
        <authorList>
            <person name="den Bakker H.C."/>
            <person name="Warchocki S."/>
            <person name="Wright E.M."/>
            <person name="Allred A.F."/>
            <person name="Ahlstrom C."/>
            <person name="Manuel C.S."/>
            <person name="Stasiewicz M.J."/>
            <person name="Burrell A."/>
            <person name="Roof S."/>
            <person name="Strawn L."/>
            <person name="Fortes E.D."/>
            <person name="Nightingale K.K."/>
            <person name="Kephart D."/>
            <person name="Wiedmann M."/>
        </authorList>
    </citation>
    <scope>NUCLEOTIDE SEQUENCE [LARGE SCALE GENOMIC DNA]</scope>
    <source>
        <strain evidence="3 4">FSL S10-1187</strain>
    </source>
</reference>
<gene>
    <name evidence="3" type="ORF">MFLO_14667</name>
</gene>
<feature type="transmembrane region" description="Helical" evidence="1">
    <location>
        <begin position="67"/>
        <end position="88"/>
    </location>
</feature>